<dbReference type="GeneID" id="93075582"/>
<reference evidence="2" key="2">
    <citation type="submission" date="2015-10" db="EMBL/GenBank/DDBJ databases">
        <title>Improved Draft Genome Sequence of Clostridium pasteurianum Strain ATCC 6013 (DSM 525) Using a Hybrid Next-Generation Sequencing Approach.</title>
        <authorList>
            <person name="Pyne M.E."/>
            <person name="Utturkar S.M."/>
            <person name="Brown S.D."/>
            <person name="Moo-Young M."/>
            <person name="Chung D.A."/>
            <person name="Chou P.C."/>
        </authorList>
    </citation>
    <scope>NUCLEOTIDE SEQUENCE</scope>
    <source>
        <strain evidence="2">ATCC 6013</strain>
    </source>
</reference>
<dbReference type="RefSeq" id="WP_003445939.1">
    <property type="nucleotide sequence ID" value="NZ_ANZB01000008.1"/>
</dbReference>
<proteinExistence type="predicted"/>
<reference evidence="1 4" key="1">
    <citation type="journal article" date="2015" name="Genome Announc.">
        <title>Complete Genome Sequence of the Nitrogen-Fixing and Solvent-Producing Clostridium pasteurianum DSM 525.</title>
        <authorList>
            <person name="Poehlein A."/>
            <person name="Grosse-Honebrink A."/>
            <person name="Zhang Y."/>
            <person name="Minton N.P."/>
            <person name="Daniel R."/>
        </authorList>
    </citation>
    <scope>NUCLEOTIDE SEQUENCE [LARGE SCALE GENOMIC DNA]</scope>
    <source>
        <strain evidence="1">DSM 525</strain>
        <strain evidence="4">DSM 525 / ATCC 6013</strain>
    </source>
</reference>
<gene>
    <name evidence="1" type="ORF">CLPA_c34850</name>
    <name evidence="2" type="ORF">CP6013_03699</name>
</gene>
<accession>A0A0H3J6B1</accession>
<dbReference type="eggNOG" id="ENOG5032IIP">
    <property type="taxonomic scope" value="Bacteria"/>
</dbReference>
<dbReference type="PATRIC" id="fig|1262449.3.peg.2572"/>
<reference evidence="2 3" key="3">
    <citation type="journal article" name="Genome Announc.">
        <title>Improved Draft Genome Sequence of Clostridium pasteurianum Strain ATCC 6013 (DSM 525) Using a Hybrid Next-Generation Sequencing Approach.</title>
        <authorList>
            <person name="Pyne M.E."/>
            <person name="Utturkar S."/>
            <person name="Brown S.D."/>
            <person name="Moo-Young M."/>
            <person name="Chung D.A."/>
            <person name="Chou C.P."/>
        </authorList>
    </citation>
    <scope>NUCLEOTIDE SEQUENCE [LARGE SCALE GENOMIC DNA]</scope>
    <source>
        <strain evidence="2 3">ATCC 6013</strain>
    </source>
</reference>
<evidence type="ECO:0000313" key="2">
    <source>
        <dbReference type="EMBL" id="KRU14441.1"/>
    </source>
</evidence>
<dbReference type="EMBL" id="CP009268">
    <property type="protein sequence ID" value="AJA53534.1"/>
    <property type="molecule type" value="Genomic_DNA"/>
</dbReference>
<organism evidence="1 4">
    <name type="scientific">Clostridium pasteurianum DSM 525 = ATCC 6013</name>
    <dbReference type="NCBI Taxonomy" id="1262449"/>
    <lineage>
        <taxon>Bacteria</taxon>
        <taxon>Bacillati</taxon>
        <taxon>Bacillota</taxon>
        <taxon>Clostridia</taxon>
        <taxon>Eubacteriales</taxon>
        <taxon>Clostridiaceae</taxon>
        <taxon>Clostridium</taxon>
    </lineage>
</organism>
<keyword evidence="4" id="KW-1185">Reference proteome</keyword>
<dbReference type="KEGG" id="cpat:CLPA_c34850"/>
<evidence type="ECO:0000313" key="3">
    <source>
        <dbReference type="Proteomes" id="UP000028042"/>
    </source>
</evidence>
<dbReference type="KEGG" id="cpae:CPAST_c34850"/>
<evidence type="ECO:0000313" key="1">
    <source>
        <dbReference type="EMBL" id="AJA53534.1"/>
    </source>
</evidence>
<name>A0A0H3J6B1_CLOPA</name>
<dbReference type="AlphaFoldDB" id="A0A0H3J6B1"/>
<sequence>MIKNNKLYNAIVEVNTKGTFQQQAWSLCREEKTYKKLIIEYRKQIADIDGINVPVLKKDLELMLNKYEIRLDNVKNEMCYLNKRIIDSLEVIEPFVDVEVFVELFGLDYNDYDENESFYNNLLTSSTRVGHVCRQGLIWNEKILISEMEEK</sequence>
<evidence type="ECO:0000313" key="4">
    <source>
        <dbReference type="Proteomes" id="UP000030905"/>
    </source>
</evidence>
<dbReference type="Proteomes" id="UP000028042">
    <property type="component" value="Unassembled WGS sequence"/>
</dbReference>
<dbReference type="EMBL" id="JPGY02000001">
    <property type="protein sequence ID" value="KRU14441.1"/>
    <property type="molecule type" value="Genomic_DNA"/>
</dbReference>
<protein>
    <submittedName>
        <fullName evidence="1">Uncharacterized protein</fullName>
    </submittedName>
</protein>
<dbReference type="Proteomes" id="UP000030905">
    <property type="component" value="Chromosome"/>
</dbReference>